<gene>
    <name evidence="1" type="ORF">HM1_1464</name>
</gene>
<protein>
    <submittedName>
        <fullName evidence="1">Uncharacterized protein</fullName>
    </submittedName>
</protein>
<dbReference type="HOGENOM" id="CLU_2682753_0_0_9"/>
<reference evidence="1 2" key="1">
    <citation type="journal article" date="2008" name="J. Bacteriol.">
        <title>The genome of Heliobacterium modesticaldum, a phototrophic representative of the Firmicutes containing the simplest photosynthetic apparatus.</title>
        <authorList>
            <person name="Sattley W.M."/>
            <person name="Madigan M.T."/>
            <person name="Swingley W.D."/>
            <person name="Cheung P.C."/>
            <person name="Clocksin K.M."/>
            <person name="Conrad A.L."/>
            <person name="Dejesa L.C."/>
            <person name="Honchak B.M."/>
            <person name="Jung D.O."/>
            <person name="Karbach L.E."/>
            <person name="Kurdoglu A."/>
            <person name="Lahiri S."/>
            <person name="Mastrian S.D."/>
            <person name="Page L.E."/>
            <person name="Taylor H.L."/>
            <person name="Wang Z.T."/>
            <person name="Raymond J."/>
            <person name="Chen M."/>
            <person name="Blankenship R.E."/>
            <person name="Touchman J.W."/>
        </authorList>
    </citation>
    <scope>NUCLEOTIDE SEQUENCE [LARGE SCALE GENOMIC DNA]</scope>
    <source>
        <strain evidence="2">ATCC 51547 / Ice1</strain>
    </source>
</reference>
<dbReference type="EMBL" id="CP000930">
    <property type="protein sequence ID" value="ABZ84037.1"/>
    <property type="molecule type" value="Genomic_DNA"/>
</dbReference>
<organism evidence="1 2">
    <name type="scientific">Heliobacterium modesticaldum (strain ATCC 51547 / Ice1)</name>
    <dbReference type="NCBI Taxonomy" id="498761"/>
    <lineage>
        <taxon>Bacteria</taxon>
        <taxon>Bacillati</taxon>
        <taxon>Bacillota</taxon>
        <taxon>Clostridia</taxon>
        <taxon>Eubacteriales</taxon>
        <taxon>Heliobacteriaceae</taxon>
        <taxon>Heliomicrobium</taxon>
    </lineage>
</organism>
<dbReference type="Proteomes" id="UP000008550">
    <property type="component" value="Chromosome"/>
</dbReference>
<evidence type="ECO:0000313" key="2">
    <source>
        <dbReference type="Proteomes" id="UP000008550"/>
    </source>
</evidence>
<proteinExistence type="predicted"/>
<dbReference type="STRING" id="498761.HM1_1464"/>
<accession>B0TCL1</accession>
<dbReference type="KEGG" id="hmo:HM1_1464"/>
<evidence type="ECO:0000313" key="1">
    <source>
        <dbReference type="EMBL" id="ABZ84037.1"/>
    </source>
</evidence>
<name>B0TCL1_HELMI</name>
<keyword evidence="2" id="KW-1185">Reference proteome</keyword>
<dbReference type="AlphaFoldDB" id="B0TCL1"/>
<sequence length="74" mass="8115">MGLLSPFCKKAEQGGQQGLSVTFWRTVEAPVPLPAGQGGDPALWLSLLFYLEALIRCNLTKTQAEANAHLYRQL</sequence>